<dbReference type="AlphaFoldDB" id="A0A975IIF3"/>
<dbReference type="Proteomes" id="UP000672009">
    <property type="component" value="Chromosome"/>
</dbReference>
<feature type="signal peptide" evidence="1">
    <location>
        <begin position="1"/>
        <end position="27"/>
    </location>
</feature>
<evidence type="ECO:0000313" key="2">
    <source>
        <dbReference type="EMBL" id="QTR53690.1"/>
    </source>
</evidence>
<reference evidence="2" key="1">
    <citation type="submission" date="2021-04" db="EMBL/GenBank/DDBJ databases">
        <title>Genomics, taxonomy and metabolism of representatives of sulfur bacteria of the genus Thiothrix: Thiothrix fructosivorans QT, Thiothrix unzii A1T and three new species, Thiothrix subterranea sp. nov., Thiothrix litoralis sp. nov. and 'Candidatus Thiothrix anitrata' sp. nov.</title>
        <authorList>
            <person name="Ravin N.V."/>
            <person name="Smolyakov D."/>
            <person name="Rudenko T.S."/>
            <person name="Mardanov A.V."/>
            <person name="Beletsky A.V."/>
            <person name="Markov N.D."/>
            <person name="Fomenkov A.I."/>
            <person name="Roberts R.J."/>
            <person name="Karnachuk O.V."/>
            <person name="Novikov A."/>
            <person name="Grabovich M.Y."/>
        </authorList>
    </citation>
    <scope>NUCLEOTIDE SEQUENCE</scope>
    <source>
        <strain evidence="2">A1</strain>
    </source>
</reference>
<evidence type="ECO:0000313" key="3">
    <source>
        <dbReference type="Proteomes" id="UP000672009"/>
    </source>
</evidence>
<feature type="chain" id="PRO_5036757125" evidence="1">
    <location>
        <begin position="28"/>
        <end position="125"/>
    </location>
</feature>
<sequence>MKVNQFVKYPVLTLIAAFALNPTLVSADDYWWVKCKSMDYGVDFNIKMQRAFLVIKVEPSGGTIPAASTTKIIKQVISADEKYAIFDFGSETKIGVNISDPNRTIIYRHLLGNSYPLCNATASIK</sequence>
<protein>
    <submittedName>
        <fullName evidence="2">Uncharacterized protein</fullName>
    </submittedName>
</protein>
<accession>A0A975IIF3</accession>
<proteinExistence type="predicted"/>
<dbReference type="KEGG" id="tun:J9260_00950"/>
<organism evidence="2 3">
    <name type="scientific">Thiothrix unzii</name>
    <dbReference type="NCBI Taxonomy" id="111769"/>
    <lineage>
        <taxon>Bacteria</taxon>
        <taxon>Pseudomonadati</taxon>
        <taxon>Pseudomonadota</taxon>
        <taxon>Gammaproteobacteria</taxon>
        <taxon>Thiotrichales</taxon>
        <taxon>Thiotrichaceae</taxon>
        <taxon>Thiothrix</taxon>
    </lineage>
</organism>
<keyword evidence="1" id="KW-0732">Signal</keyword>
<evidence type="ECO:0000256" key="1">
    <source>
        <dbReference type="SAM" id="SignalP"/>
    </source>
</evidence>
<gene>
    <name evidence="2" type="ORF">J9260_00950</name>
</gene>
<dbReference type="EMBL" id="CP072793">
    <property type="protein sequence ID" value="QTR53690.1"/>
    <property type="molecule type" value="Genomic_DNA"/>
</dbReference>
<name>A0A975IIF3_9GAMM</name>
<keyword evidence="3" id="KW-1185">Reference proteome</keyword>
<dbReference type="RefSeq" id="WP_210219200.1">
    <property type="nucleotide sequence ID" value="NZ_CP072793.1"/>
</dbReference>